<evidence type="ECO:0000313" key="9">
    <source>
        <dbReference type="EMBL" id="MZR23870.1"/>
    </source>
</evidence>
<keyword evidence="6 7" id="KW-0472">Membrane</keyword>
<keyword evidence="3" id="KW-1003">Cell membrane</keyword>
<feature type="transmembrane region" description="Helical" evidence="7">
    <location>
        <begin position="118"/>
        <end position="138"/>
    </location>
</feature>
<organism evidence="9 10">
    <name type="scientific">Sneathiella chungangensis</name>
    <dbReference type="NCBI Taxonomy" id="1418234"/>
    <lineage>
        <taxon>Bacteria</taxon>
        <taxon>Pseudomonadati</taxon>
        <taxon>Pseudomonadota</taxon>
        <taxon>Alphaproteobacteria</taxon>
        <taxon>Sneathiellales</taxon>
        <taxon>Sneathiellaceae</taxon>
        <taxon>Sneathiella</taxon>
    </lineage>
</organism>
<comment type="subcellular location">
    <subcellularLocation>
        <location evidence="1">Cell membrane</location>
        <topology evidence="1">Multi-pass membrane protein</topology>
    </subcellularLocation>
</comment>
<evidence type="ECO:0000259" key="8">
    <source>
        <dbReference type="Pfam" id="PF03458"/>
    </source>
</evidence>
<evidence type="ECO:0000256" key="1">
    <source>
        <dbReference type="ARBA" id="ARBA00004651"/>
    </source>
</evidence>
<evidence type="ECO:0000256" key="5">
    <source>
        <dbReference type="ARBA" id="ARBA00022989"/>
    </source>
</evidence>
<evidence type="ECO:0000256" key="6">
    <source>
        <dbReference type="ARBA" id="ARBA00023136"/>
    </source>
</evidence>
<dbReference type="PANTHER" id="PTHR30506:SF3">
    <property type="entry name" value="UPF0126 INNER MEMBRANE PROTEIN YADS-RELATED"/>
    <property type="match status" value="1"/>
</dbReference>
<keyword evidence="5 7" id="KW-1133">Transmembrane helix</keyword>
<gene>
    <name evidence="9" type="ORF">GQF03_16150</name>
</gene>
<feature type="domain" description="Glycine transporter" evidence="8">
    <location>
        <begin position="93"/>
        <end position="164"/>
    </location>
</feature>
<accession>A0A845MKI4</accession>
<comment type="caution">
    <text evidence="9">The sequence shown here is derived from an EMBL/GenBank/DDBJ whole genome shotgun (WGS) entry which is preliminary data.</text>
</comment>
<keyword evidence="4 7" id="KW-0812">Transmembrane</keyword>
<dbReference type="RefSeq" id="WP_161340295.1">
    <property type="nucleotide sequence ID" value="NZ_JBHSDG010000003.1"/>
</dbReference>
<reference evidence="9 10" key="1">
    <citation type="journal article" date="2014" name="Int. J. Syst. Evol. Microbiol.">
        <title>Sneathiella chungangensis sp. nov., isolated from a marine sand, and emended description of the genus Sneathiella.</title>
        <authorList>
            <person name="Siamphan C."/>
            <person name="Kim H."/>
            <person name="Lee J.S."/>
            <person name="Kim W."/>
        </authorList>
    </citation>
    <scope>NUCLEOTIDE SEQUENCE [LARGE SCALE GENOMIC DNA]</scope>
    <source>
        <strain evidence="9 10">KCTC 32476</strain>
    </source>
</reference>
<comment type="similarity">
    <text evidence="2">Belongs to the UPF0126 family.</text>
</comment>
<evidence type="ECO:0000256" key="4">
    <source>
        <dbReference type="ARBA" id="ARBA00022692"/>
    </source>
</evidence>
<feature type="transmembrane region" description="Helical" evidence="7">
    <location>
        <begin position="88"/>
        <end position="106"/>
    </location>
</feature>
<dbReference type="Pfam" id="PF03458">
    <property type="entry name" value="Gly_transporter"/>
    <property type="match status" value="2"/>
</dbReference>
<feature type="domain" description="Glycine transporter" evidence="8">
    <location>
        <begin position="8"/>
        <end position="81"/>
    </location>
</feature>
<dbReference type="PANTHER" id="PTHR30506">
    <property type="entry name" value="INNER MEMBRANE PROTEIN"/>
    <property type="match status" value="1"/>
</dbReference>
<name>A0A845MKI4_9PROT</name>
<feature type="transmembrane region" description="Helical" evidence="7">
    <location>
        <begin position="174"/>
        <end position="198"/>
    </location>
</feature>
<evidence type="ECO:0000313" key="10">
    <source>
        <dbReference type="Proteomes" id="UP000445696"/>
    </source>
</evidence>
<proteinExistence type="inferred from homology"/>
<evidence type="ECO:0000256" key="3">
    <source>
        <dbReference type="ARBA" id="ARBA00022475"/>
    </source>
</evidence>
<dbReference type="InterPro" id="IPR005115">
    <property type="entry name" value="Gly_transporter"/>
</dbReference>
<evidence type="ECO:0000256" key="2">
    <source>
        <dbReference type="ARBA" id="ARBA00008193"/>
    </source>
</evidence>
<dbReference type="GO" id="GO:0005886">
    <property type="term" value="C:plasma membrane"/>
    <property type="evidence" value="ECO:0007669"/>
    <property type="project" value="UniProtKB-SubCell"/>
</dbReference>
<sequence>MFAEFITILDLVGVAVFAATGGLVASRKEMDLIGFGMMATFTGIGGGTLRDIILDRPVFWINDQRYLLVCLAIAVLLFFFASRVQKRYVMLIWADAAGLAAFAVMGAEIARESGVSPLVAIILGMATATFGGLARDLVAGEIPLLLKQEVYATAALLSAATYIAAITYLDTPRLNAACLAIAIGFGLRAGAITFGWSLPRYRQRAGRIYK</sequence>
<feature type="transmembrane region" description="Helical" evidence="7">
    <location>
        <begin position="150"/>
        <end position="168"/>
    </location>
</feature>
<feature type="transmembrane region" description="Helical" evidence="7">
    <location>
        <begin position="32"/>
        <end position="53"/>
    </location>
</feature>
<evidence type="ECO:0000256" key="7">
    <source>
        <dbReference type="SAM" id="Phobius"/>
    </source>
</evidence>
<feature type="transmembrane region" description="Helical" evidence="7">
    <location>
        <begin position="65"/>
        <end position="81"/>
    </location>
</feature>
<dbReference type="Proteomes" id="UP000445696">
    <property type="component" value="Unassembled WGS sequence"/>
</dbReference>
<dbReference type="OrthoDB" id="9791874at2"/>
<keyword evidence="10" id="KW-1185">Reference proteome</keyword>
<dbReference type="EMBL" id="WTVA01000015">
    <property type="protein sequence ID" value="MZR23870.1"/>
    <property type="molecule type" value="Genomic_DNA"/>
</dbReference>
<feature type="transmembrane region" description="Helical" evidence="7">
    <location>
        <begin position="6"/>
        <end position="25"/>
    </location>
</feature>
<dbReference type="AlphaFoldDB" id="A0A845MKI4"/>
<protein>
    <submittedName>
        <fullName evidence="9">Trimeric intracellular cation channel family protein</fullName>
    </submittedName>
</protein>